<dbReference type="Pfam" id="PF21832">
    <property type="entry name" value="DUF6892"/>
    <property type="match status" value="1"/>
</dbReference>
<sequence length="283" mass="33181">MFGLFSESKIEKLLKKIESRPQDLFDQEFHFLLKSTLATPKDWSKSQKSALIDGVLSYFSGMDGWDYIAEDSWQNIFYFATHNDVLECLKLIAEKCDDVLEASRLRKILKEVRRIQHRQRNPIYDINQTPSVEFKDIGFKLAVIHQLMFEENKLHPKFDVHLFAEEYTKHCIDLERRGASDEAGEYLRNLDIPLSLLEQVDVIKLSPYSQLYHCVCFPSPLDFMFHRYREGGYVPIKEQAVEDLAFLPNLKKIYLSRKLATEIGLPENFIQALKERNIELVQL</sequence>
<organism evidence="2 3">
    <name type="scientific">Canicola haemoglobinophilus</name>
    <dbReference type="NCBI Taxonomy" id="733"/>
    <lineage>
        <taxon>Bacteria</taxon>
        <taxon>Pseudomonadati</taxon>
        <taxon>Pseudomonadota</taxon>
        <taxon>Gammaproteobacteria</taxon>
        <taxon>Pasteurellales</taxon>
        <taxon>Pasteurellaceae</taxon>
        <taxon>Canicola</taxon>
    </lineage>
</organism>
<accession>A0AB38HED0</accession>
<proteinExistence type="predicted"/>
<dbReference type="RefSeq" id="WP_115073509.1">
    <property type="nucleotide sequence ID" value="NZ_UGHE01000002.1"/>
</dbReference>
<reference evidence="2 3" key="1">
    <citation type="submission" date="2018-06" db="EMBL/GenBank/DDBJ databases">
        <authorList>
            <consortium name="Pathogen Informatics"/>
            <person name="Doyle S."/>
        </authorList>
    </citation>
    <scope>NUCLEOTIDE SEQUENCE [LARGE SCALE GENOMIC DNA]</scope>
    <source>
        <strain evidence="2 3">NCTC8540</strain>
    </source>
</reference>
<protein>
    <recommendedName>
        <fullName evidence="1">DUF6892 domain-containing protein</fullName>
    </recommendedName>
</protein>
<feature type="domain" description="DUF6892" evidence="1">
    <location>
        <begin position="132"/>
        <end position="279"/>
    </location>
</feature>
<dbReference type="AlphaFoldDB" id="A0AB38HED0"/>
<dbReference type="EMBL" id="UGHJ01000001">
    <property type="protein sequence ID" value="STO69641.1"/>
    <property type="molecule type" value="Genomic_DNA"/>
</dbReference>
<name>A0AB38HED0_9PAST</name>
<comment type="caution">
    <text evidence="2">The sequence shown here is derived from an EMBL/GenBank/DDBJ whole genome shotgun (WGS) entry which is preliminary data.</text>
</comment>
<dbReference type="Proteomes" id="UP000254496">
    <property type="component" value="Unassembled WGS sequence"/>
</dbReference>
<dbReference type="InterPro" id="IPR054187">
    <property type="entry name" value="DUF6892"/>
</dbReference>
<gene>
    <name evidence="2" type="ORF">NCTC8540_02198</name>
</gene>
<evidence type="ECO:0000259" key="1">
    <source>
        <dbReference type="Pfam" id="PF21832"/>
    </source>
</evidence>
<evidence type="ECO:0000313" key="3">
    <source>
        <dbReference type="Proteomes" id="UP000254496"/>
    </source>
</evidence>
<evidence type="ECO:0000313" key="2">
    <source>
        <dbReference type="EMBL" id="STO69641.1"/>
    </source>
</evidence>